<comment type="caution">
    <text evidence="4">The sequence shown here is derived from an EMBL/GenBank/DDBJ whole genome shotgun (WGS) entry which is preliminary data.</text>
</comment>
<dbReference type="EMBL" id="WVTD01000013">
    <property type="protein sequence ID" value="MYL99279.1"/>
    <property type="molecule type" value="Genomic_DNA"/>
</dbReference>
<dbReference type="Gene3D" id="1.25.60.10">
    <property type="entry name" value="MgtE N-terminal domain-like"/>
    <property type="match status" value="1"/>
</dbReference>
<evidence type="ECO:0000256" key="2">
    <source>
        <dbReference type="SAM" id="SignalP"/>
    </source>
</evidence>
<keyword evidence="5" id="KW-1185">Reference proteome</keyword>
<organism evidence="4 5">
    <name type="scientific">Novosphingobium silvae</name>
    <dbReference type="NCBI Taxonomy" id="2692619"/>
    <lineage>
        <taxon>Bacteria</taxon>
        <taxon>Pseudomonadati</taxon>
        <taxon>Pseudomonadota</taxon>
        <taxon>Alphaproteobacteria</taxon>
        <taxon>Sphingomonadales</taxon>
        <taxon>Sphingomonadaceae</taxon>
        <taxon>Novosphingobium</taxon>
    </lineage>
</organism>
<reference evidence="4 5" key="1">
    <citation type="submission" date="2019-12" db="EMBL/GenBank/DDBJ databases">
        <authorList>
            <person name="Feng G."/>
            <person name="Zhu H."/>
        </authorList>
    </citation>
    <scope>NUCLEOTIDE SEQUENCE [LARGE SCALE GENOMIC DNA]</scope>
    <source>
        <strain evidence="4 5">FGD1</strain>
    </source>
</reference>
<protein>
    <submittedName>
        <fullName evidence="4">Magnesium transporter</fullName>
    </submittedName>
</protein>
<keyword evidence="2" id="KW-0732">Signal</keyword>
<feature type="chain" id="PRO_5031027659" evidence="2">
    <location>
        <begin position="31"/>
        <end position="189"/>
    </location>
</feature>
<evidence type="ECO:0000313" key="4">
    <source>
        <dbReference type="EMBL" id="MYL99279.1"/>
    </source>
</evidence>
<feature type="signal peptide" evidence="2">
    <location>
        <begin position="1"/>
        <end position="30"/>
    </location>
</feature>
<feature type="domain" description="Magnesium transporter MgtE intracellular" evidence="3">
    <location>
        <begin position="110"/>
        <end position="170"/>
    </location>
</feature>
<proteinExistence type="predicted"/>
<dbReference type="RefSeq" id="WP_160986781.1">
    <property type="nucleotide sequence ID" value="NZ_WVTD01000013.1"/>
</dbReference>
<accession>A0A7X4K8H4</accession>
<evidence type="ECO:0000259" key="3">
    <source>
        <dbReference type="Pfam" id="PF03448"/>
    </source>
</evidence>
<dbReference type="Proteomes" id="UP000465810">
    <property type="component" value="Unassembled WGS sequence"/>
</dbReference>
<evidence type="ECO:0000313" key="5">
    <source>
        <dbReference type="Proteomes" id="UP000465810"/>
    </source>
</evidence>
<dbReference type="InterPro" id="IPR006668">
    <property type="entry name" value="Mg_transptr_MgtE_intracell_dom"/>
</dbReference>
<sequence>MIALKALTRPTRLMLGFAVTAAVANAIALAASPEMAGLKAGIGEDASRLGVSLQEAGARAGRNAAAEKRKLEMREQAVRAGEARLAGQMKQQQAAAASTPVAPGGEAPQVPYDNLARIYQTMKPNRAGPIFEKLDIEVQKEVAQRMRERATAQIMANMSPDAAVELSMALAGRHVIRRAAGQGGGAGGR</sequence>
<name>A0A7X4K8H4_9SPHN</name>
<dbReference type="Pfam" id="PF03448">
    <property type="entry name" value="MgtE_N"/>
    <property type="match status" value="1"/>
</dbReference>
<feature type="region of interest" description="Disordered" evidence="1">
    <location>
        <begin position="82"/>
        <end position="107"/>
    </location>
</feature>
<dbReference type="InterPro" id="IPR038076">
    <property type="entry name" value="MgtE_N_sf"/>
</dbReference>
<gene>
    <name evidence="4" type="ORF">GR702_16040</name>
</gene>
<dbReference type="AlphaFoldDB" id="A0A7X4K8H4"/>
<evidence type="ECO:0000256" key="1">
    <source>
        <dbReference type="SAM" id="MobiDB-lite"/>
    </source>
</evidence>
<dbReference type="SUPFAM" id="SSF158791">
    <property type="entry name" value="MgtE N-terminal domain-like"/>
    <property type="match status" value="1"/>
</dbReference>